<evidence type="ECO:0000313" key="5">
    <source>
        <dbReference type="Proteomes" id="UP000623129"/>
    </source>
</evidence>
<dbReference type="GO" id="GO:0005634">
    <property type="term" value="C:nucleus"/>
    <property type="evidence" value="ECO:0007669"/>
    <property type="project" value="TreeGrafter"/>
</dbReference>
<dbReference type="Gene3D" id="1.10.1520.10">
    <property type="entry name" value="Ribonuclease III domain"/>
    <property type="match status" value="1"/>
</dbReference>
<reference evidence="4" key="1">
    <citation type="submission" date="2020-01" db="EMBL/GenBank/DDBJ databases">
        <title>Genome sequence of Kobresia littledalei, the first chromosome-level genome in the family Cyperaceae.</title>
        <authorList>
            <person name="Qu G."/>
        </authorList>
    </citation>
    <scope>NUCLEOTIDE SEQUENCE</scope>
    <source>
        <strain evidence="4">C.B.Clarke</strain>
        <tissue evidence="4">Leaf</tissue>
    </source>
</reference>
<keyword evidence="1" id="KW-0694">RNA-binding</keyword>
<feature type="chain" id="PRO_5032301858" evidence="2">
    <location>
        <begin position="31"/>
        <end position="186"/>
    </location>
</feature>
<organism evidence="4 5">
    <name type="scientific">Carex littledalei</name>
    <dbReference type="NCBI Taxonomy" id="544730"/>
    <lineage>
        <taxon>Eukaryota</taxon>
        <taxon>Viridiplantae</taxon>
        <taxon>Streptophyta</taxon>
        <taxon>Embryophyta</taxon>
        <taxon>Tracheophyta</taxon>
        <taxon>Spermatophyta</taxon>
        <taxon>Magnoliopsida</taxon>
        <taxon>Liliopsida</taxon>
        <taxon>Poales</taxon>
        <taxon>Cyperaceae</taxon>
        <taxon>Cyperoideae</taxon>
        <taxon>Cariceae</taxon>
        <taxon>Carex</taxon>
        <taxon>Carex subgen. Euthyceras</taxon>
    </lineage>
</organism>
<dbReference type="SMART" id="SM00535">
    <property type="entry name" value="RIBOc"/>
    <property type="match status" value="1"/>
</dbReference>
<gene>
    <name evidence="4" type="ORF">FCM35_KLT03587</name>
</gene>
<evidence type="ECO:0000256" key="1">
    <source>
        <dbReference type="ARBA" id="ARBA00022884"/>
    </source>
</evidence>
<evidence type="ECO:0000313" key="4">
    <source>
        <dbReference type="EMBL" id="KAF3332181.1"/>
    </source>
</evidence>
<dbReference type="GO" id="GO:0006396">
    <property type="term" value="P:RNA processing"/>
    <property type="evidence" value="ECO:0007669"/>
    <property type="project" value="InterPro"/>
</dbReference>
<sequence>MPLLLPLRLALSLLCFFLLISLDRNQSAYGSAIDSSSSSSSFAAALETLQKQIGYQFKTIDLLKQALTHPSYSQENNRALSILGLSSAEAAASLRLLANNADASASSVSSAVAEASRLSTCATAGKRLGIGAIVRVASGTDASTPSVICTALRAVFGAVAVDSGSVDAATKVFLTVYKAGLGAAFL</sequence>
<accession>A0A833R9G0</accession>
<dbReference type="PANTHER" id="PTHR11207">
    <property type="entry name" value="RIBONUCLEASE III"/>
    <property type="match status" value="1"/>
</dbReference>
<feature type="domain" description="RNase III" evidence="3">
    <location>
        <begin position="46"/>
        <end position="164"/>
    </location>
</feature>
<dbReference type="PANTHER" id="PTHR11207:SF0">
    <property type="entry name" value="RIBONUCLEASE 3"/>
    <property type="match status" value="1"/>
</dbReference>
<proteinExistence type="predicted"/>
<dbReference type="GO" id="GO:0004525">
    <property type="term" value="F:ribonuclease III activity"/>
    <property type="evidence" value="ECO:0007669"/>
    <property type="project" value="InterPro"/>
</dbReference>
<keyword evidence="2" id="KW-0732">Signal</keyword>
<evidence type="ECO:0000259" key="3">
    <source>
        <dbReference type="PROSITE" id="PS50142"/>
    </source>
</evidence>
<comment type="caution">
    <text evidence="4">The sequence shown here is derived from an EMBL/GenBank/DDBJ whole genome shotgun (WGS) entry which is preliminary data.</text>
</comment>
<dbReference type="OrthoDB" id="1925749at2759"/>
<dbReference type="PROSITE" id="PS50142">
    <property type="entry name" value="RNASE_3_2"/>
    <property type="match status" value="1"/>
</dbReference>
<dbReference type="Pfam" id="PF14622">
    <property type="entry name" value="Ribonucleas_3_3"/>
    <property type="match status" value="1"/>
</dbReference>
<evidence type="ECO:0000256" key="2">
    <source>
        <dbReference type="SAM" id="SignalP"/>
    </source>
</evidence>
<dbReference type="GO" id="GO:0010468">
    <property type="term" value="P:regulation of gene expression"/>
    <property type="evidence" value="ECO:0007669"/>
    <property type="project" value="TreeGrafter"/>
</dbReference>
<feature type="signal peptide" evidence="2">
    <location>
        <begin position="1"/>
        <end position="30"/>
    </location>
</feature>
<protein>
    <submittedName>
        <fullName evidence="4">Protein NUCLEAR FUSION DEFECTIVE 2</fullName>
    </submittedName>
</protein>
<dbReference type="InterPro" id="IPR036389">
    <property type="entry name" value="RNase_III_sf"/>
</dbReference>
<dbReference type="SUPFAM" id="SSF69065">
    <property type="entry name" value="RNase III domain-like"/>
    <property type="match status" value="1"/>
</dbReference>
<dbReference type="GO" id="GO:0003725">
    <property type="term" value="F:double-stranded RNA binding"/>
    <property type="evidence" value="ECO:0007669"/>
    <property type="project" value="TreeGrafter"/>
</dbReference>
<dbReference type="AlphaFoldDB" id="A0A833R9G0"/>
<dbReference type="EMBL" id="SWLB01000012">
    <property type="protein sequence ID" value="KAF3332181.1"/>
    <property type="molecule type" value="Genomic_DNA"/>
</dbReference>
<dbReference type="InterPro" id="IPR000999">
    <property type="entry name" value="RNase_III_dom"/>
</dbReference>
<name>A0A833R9G0_9POAL</name>
<keyword evidence="5" id="KW-1185">Reference proteome</keyword>
<dbReference type="Proteomes" id="UP000623129">
    <property type="component" value="Unassembled WGS sequence"/>
</dbReference>